<organism evidence="1 2">
    <name type="scientific">Gigaspora margarita</name>
    <dbReference type="NCBI Taxonomy" id="4874"/>
    <lineage>
        <taxon>Eukaryota</taxon>
        <taxon>Fungi</taxon>
        <taxon>Fungi incertae sedis</taxon>
        <taxon>Mucoromycota</taxon>
        <taxon>Glomeromycotina</taxon>
        <taxon>Glomeromycetes</taxon>
        <taxon>Diversisporales</taxon>
        <taxon>Gigasporaceae</taxon>
        <taxon>Gigaspora</taxon>
    </lineage>
</organism>
<evidence type="ECO:0000313" key="1">
    <source>
        <dbReference type="EMBL" id="CAG8646091.1"/>
    </source>
</evidence>
<dbReference type="EMBL" id="CAJVQB010004802">
    <property type="protein sequence ID" value="CAG8646091.1"/>
    <property type="molecule type" value="Genomic_DNA"/>
</dbReference>
<name>A0ABN7URD9_GIGMA</name>
<protein>
    <submittedName>
        <fullName evidence="1">3032_t:CDS:1</fullName>
    </submittedName>
</protein>
<accession>A0ABN7URD9</accession>
<reference evidence="1 2" key="1">
    <citation type="submission" date="2021-06" db="EMBL/GenBank/DDBJ databases">
        <authorList>
            <person name="Kallberg Y."/>
            <person name="Tangrot J."/>
            <person name="Rosling A."/>
        </authorList>
    </citation>
    <scope>NUCLEOTIDE SEQUENCE [LARGE SCALE GENOMIC DNA]</scope>
    <source>
        <strain evidence="1 2">120-4 pot B 10/14</strain>
    </source>
</reference>
<evidence type="ECO:0000313" key="2">
    <source>
        <dbReference type="Proteomes" id="UP000789901"/>
    </source>
</evidence>
<proteinExistence type="predicted"/>
<gene>
    <name evidence="1" type="ORF">GMARGA_LOCUS9103</name>
</gene>
<keyword evidence="2" id="KW-1185">Reference proteome</keyword>
<sequence length="116" mass="12652">MDDDELACFLADRAKNPDGGIMRTFIINFVLLNLVIEMEKLDDKTGELCFLDVYASFDPLNTSISLLYTSCMAGALPSGIFSTFDEAEVATENAINLLKTILPANAFYGYGPQLGP</sequence>
<comment type="caution">
    <text evidence="1">The sequence shown here is derived from an EMBL/GenBank/DDBJ whole genome shotgun (WGS) entry which is preliminary data.</text>
</comment>
<dbReference type="Proteomes" id="UP000789901">
    <property type="component" value="Unassembled WGS sequence"/>
</dbReference>